<keyword evidence="4 6" id="KW-1133">Transmembrane helix</keyword>
<feature type="transmembrane region" description="Helical" evidence="6">
    <location>
        <begin position="184"/>
        <end position="202"/>
    </location>
</feature>
<comment type="similarity">
    <text evidence="2">Belongs to the EamA transporter family.</text>
</comment>
<evidence type="ECO:0000313" key="9">
    <source>
        <dbReference type="Proteomes" id="UP001300261"/>
    </source>
</evidence>
<evidence type="ECO:0000256" key="2">
    <source>
        <dbReference type="ARBA" id="ARBA00007362"/>
    </source>
</evidence>
<feature type="transmembrane region" description="Helical" evidence="6">
    <location>
        <begin position="214"/>
        <end position="234"/>
    </location>
</feature>
<dbReference type="InterPro" id="IPR000620">
    <property type="entry name" value="EamA_dom"/>
</dbReference>
<evidence type="ECO:0000256" key="5">
    <source>
        <dbReference type="ARBA" id="ARBA00023136"/>
    </source>
</evidence>
<dbReference type="Pfam" id="PF00892">
    <property type="entry name" value="EamA"/>
    <property type="match status" value="2"/>
</dbReference>
<keyword evidence="5 6" id="KW-0472">Membrane</keyword>
<keyword evidence="9" id="KW-1185">Reference proteome</keyword>
<feature type="transmembrane region" description="Helical" evidence="6">
    <location>
        <begin position="123"/>
        <end position="144"/>
    </location>
</feature>
<evidence type="ECO:0000256" key="4">
    <source>
        <dbReference type="ARBA" id="ARBA00022989"/>
    </source>
</evidence>
<evidence type="ECO:0000256" key="3">
    <source>
        <dbReference type="ARBA" id="ARBA00022692"/>
    </source>
</evidence>
<dbReference type="PANTHER" id="PTHR32322:SF2">
    <property type="entry name" value="EAMA DOMAIN-CONTAINING PROTEIN"/>
    <property type="match status" value="1"/>
</dbReference>
<name>A0ABT3QX56_9HYPH</name>
<proteinExistence type="inferred from homology"/>
<evidence type="ECO:0000256" key="1">
    <source>
        <dbReference type="ARBA" id="ARBA00004141"/>
    </source>
</evidence>
<dbReference type="EMBL" id="JAPEVI010000002">
    <property type="protein sequence ID" value="MCX2721480.1"/>
    <property type="molecule type" value="Genomic_DNA"/>
</dbReference>
<evidence type="ECO:0000259" key="7">
    <source>
        <dbReference type="Pfam" id="PF00892"/>
    </source>
</evidence>
<dbReference type="PANTHER" id="PTHR32322">
    <property type="entry name" value="INNER MEMBRANE TRANSPORTER"/>
    <property type="match status" value="1"/>
</dbReference>
<feature type="domain" description="EamA" evidence="7">
    <location>
        <begin position="154"/>
        <end position="284"/>
    </location>
</feature>
<dbReference type="RefSeq" id="WP_265961178.1">
    <property type="nucleotide sequence ID" value="NZ_JAPEVI010000002.1"/>
</dbReference>
<keyword evidence="3 6" id="KW-0812">Transmembrane</keyword>
<comment type="subcellular location">
    <subcellularLocation>
        <location evidence="1">Membrane</location>
        <topology evidence="1">Multi-pass membrane protein</topology>
    </subcellularLocation>
</comment>
<organism evidence="8 9">
    <name type="scientific">Roseibium salinum</name>
    <dbReference type="NCBI Taxonomy" id="1604349"/>
    <lineage>
        <taxon>Bacteria</taxon>
        <taxon>Pseudomonadati</taxon>
        <taxon>Pseudomonadota</taxon>
        <taxon>Alphaproteobacteria</taxon>
        <taxon>Hyphomicrobiales</taxon>
        <taxon>Stappiaceae</taxon>
        <taxon>Roseibium</taxon>
    </lineage>
</organism>
<feature type="transmembrane region" description="Helical" evidence="6">
    <location>
        <begin position="65"/>
        <end position="86"/>
    </location>
</feature>
<evidence type="ECO:0000313" key="8">
    <source>
        <dbReference type="EMBL" id="MCX2721480.1"/>
    </source>
</evidence>
<gene>
    <name evidence="8" type="ORF">ON753_03530</name>
</gene>
<reference evidence="8 9" key="1">
    <citation type="journal article" date="2016" name="Int. J. Syst. Evol. Microbiol.">
        <title>Labrenzia salina sp. nov., isolated from the rhizosphere of the halophyte Arthrocnemum macrostachyum.</title>
        <authorList>
            <person name="Camacho M."/>
            <person name="Redondo-Gomez S."/>
            <person name="Rodriguez-Llorente I."/>
            <person name="Rohde M."/>
            <person name="Sproer C."/>
            <person name="Schumann P."/>
            <person name="Klenk H.P."/>
            <person name="Montero-Calasanz M.D.C."/>
        </authorList>
    </citation>
    <scope>NUCLEOTIDE SEQUENCE [LARGE SCALE GENOMIC DNA]</scope>
    <source>
        <strain evidence="8 9">DSM 29163</strain>
    </source>
</reference>
<feature type="transmembrane region" description="Helical" evidence="6">
    <location>
        <begin position="92"/>
        <end position="116"/>
    </location>
</feature>
<dbReference type="SUPFAM" id="SSF103481">
    <property type="entry name" value="Multidrug resistance efflux transporter EmrE"/>
    <property type="match status" value="2"/>
</dbReference>
<evidence type="ECO:0000256" key="6">
    <source>
        <dbReference type="SAM" id="Phobius"/>
    </source>
</evidence>
<protein>
    <submittedName>
        <fullName evidence="8">DMT family transporter</fullName>
    </submittedName>
</protein>
<dbReference type="Proteomes" id="UP001300261">
    <property type="component" value="Unassembled WGS sequence"/>
</dbReference>
<feature type="transmembrane region" description="Helical" evidence="6">
    <location>
        <begin position="36"/>
        <end position="53"/>
    </location>
</feature>
<dbReference type="InterPro" id="IPR037185">
    <property type="entry name" value="EmrE-like"/>
</dbReference>
<comment type="caution">
    <text evidence="8">The sequence shown here is derived from an EMBL/GenBank/DDBJ whole genome shotgun (WGS) entry which is preliminary data.</text>
</comment>
<sequence length="298" mass="31321">MKTRTQGILGVAAAQTLLGSIGLCVLESGADSVSAAFYRCAIGGLMLAFYCLWRRDLAGLLRLPARTLTYAVASGFLMIANWVLFFEGIHRTGIAVATILFHVQPFFVVVLGAVVFRERLHAATFVWIALALAGLVLATGLTGADLTADGFYLTGILFTLAAAFLYALVTIIAKGLSGINAPQLTLVQCLCGTLLLAGVTPLAPQDLTSSQWGWLALIGMVHTGGVYMLLYGALPKLTTPLIAVLLFLYPASAVIVDAVAYGHILGPRQFAGLAFIIVASLGVTLKWGMRPALAAPAP</sequence>
<feature type="transmembrane region" description="Helical" evidence="6">
    <location>
        <begin position="270"/>
        <end position="289"/>
    </location>
</feature>
<accession>A0ABT3QX56</accession>
<feature type="domain" description="EamA" evidence="7">
    <location>
        <begin position="24"/>
        <end position="138"/>
    </location>
</feature>
<feature type="transmembrane region" description="Helical" evidence="6">
    <location>
        <begin position="150"/>
        <end position="172"/>
    </location>
</feature>
<feature type="transmembrane region" description="Helical" evidence="6">
    <location>
        <begin position="241"/>
        <end position="264"/>
    </location>
</feature>
<dbReference type="InterPro" id="IPR050638">
    <property type="entry name" value="AA-Vitamin_Transporters"/>
</dbReference>